<dbReference type="Pfam" id="PF04442">
    <property type="entry name" value="CtaG_Cox11"/>
    <property type="match status" value="1"/>
</dbReference>
<dbReference type="EMBL" id="QQAX01000015">
    <property type="protein sequence ID" value="RDI42443.1"/>
    <property type="molecule type" value="Genomic_DNA"/>
</dbReference>
<keyword evidence="7 10" id="KW-1133">Transmembrane helix</keyword>
<evidence type="ECO:0000256" key="7">
    <source>
        <dbReference type="ARBA" id="ARBA00022989"/>
    </source>
</evidence>
<evidence type="ECO:0000256" key="1">
    <source>
        <dbReference type="ARBA" id="ARBA00004007"/>
    </source>
</evidence>
<evidence type="ECO:0000256" key="3">
    <source>
        <dbReference type="ARBA" id="ARBA00009620"/>
    </source>
</evidence>
<evidence type="ECO:0000256" key="5">
    <source>
        <dbReference type="ARBA" id="ARBA00022692"/>
    </source>
</evidence>
<comment type="function">
    <text evidence="1">Exerts its effect at some terminal stage of cytochrome c oxidase synthesis, probably by being involved in the insertion of the copper B into subunit I.</text>
</comment>
<evidence type="ECO:0000313" key="11">
    <source>
        <dbReference type="EMBL" id="RDI42443.1"/>
    </source>
</evidence>
<dbReference type="RefSeq" id="WP_114834709.1">
    <property type="nucleotide sequence ID" value="NZ_LR699114.1"/>
</dbReference>
<keyword evidence="9 10" id="KW-0472">Membrane</keyword>
<dbReference type="AlphaFoldDB" id="A0A370GKH9"/>
<evidence type="ECO:0000313" key="12">
    <source>
        <dbReference type="Proteomes" id="UP000254720"/>
    </source>
</evidence>
<gene>
    <name evidence="11" type="ORF">C8D86_11546</name>
</gene>
<dbReference type="Gene3D" id="2.60.370.10">
    <property type="entry name" value="Ctag/Cox11"/>
    <property type="match status" value="1"/>
</dbReference>
<dbReference type="PIRSF" id="PIRSF005413">
    <property type="entry name" value="COX11"/>
    <property type="match status" value="1"/>
</dbReference>
<protein>
    <recommendedName>
        <fullName evidence="4">Cytochrome c oxidase assembly protein CtaG</fullName>
    </recommendedName>
</protein>
<keyword evidence="8" id="KW-0186">Copper</keyword>
<sequence length="187" mass="20846">MVEKKSHRKIFIIGGIVAVLMFGFCFAMVPLYTLICKKTGINTTSVAGTELTKPSVAAALGKNIDMSREITVQFTATNHMGMPWDFYPRTKSVKVHPGEKVQVYFYAKNPTEKNMTAQAIPAMTPTEAISHFHKIECFCFNQQKLKAGESREMGLLFQIDKDLPKETQVITLAYTLFDATPNEASKG</sequence>
<name>A0A370GKH9_9COXI</name>
<dbReference type="PANTHER" id="PTHR21320:SF3">
    <property type="entry name" value="CYTOCHROME C OXIDASE ASSEMBLY PROTEIN COX11, MITOCHONDRIAL-RELATED"/>
    <property type="match status" value="1"/>
</dbReference>
<comment type="caution">
    <text evidence="11">The sequence shown here is derived from an EMBL/GenBank/DDBJ whole genome shotgun (WGS) entry which is preliminary data.</text>
</comment>
<feature type="transmembrane region" description="Helical" evidence="10">
    <location>
        <begin position="12"/>
        <end position="35"/>
    </location>
</feature>
<organism evidence="11 12">
    <name type="scientific">Aquicella lusitana</name>
    <dbReference type="NCBI Taxonomy" id="254246"/>
    <lineage>
        <taxon>Bacteria</taxon>
        <taxon>Pseudomonadati</taxon>
        <taxon>Pseudomonadota</taxon>
        <taxon>Gammaproteobacteria</taxon>
        <taxon>Legionellales</taxon>
        <taxon>Coxiellaceae</taxon>
        <taxon>Aquicella</taxon>
    </lineage>
</organism>
<evidence type="ECO:0000256" key="6">
    <source>
        <dbReference type="ARBA" id="ARBA00022968"/>
    </source>
</evidence>
<comment type="similarity">
    <text evidence="3">Belongs to the COX11/CtaG family.</text>
</comment>
<keyword evidence="5 10" id="KW-0812">Transmembrane</keyword>
<evidence type="ECO:0000256" key="9">
    <source>
        <dbReference type="ARBA" id="ARBA00023136"/>
    </source>
</evidence>
<dbReference type="GO" id="GO:0005507">
    <property type="term" value="F:copper ion binding"/>
    <property type="evidence" value="ECO:0007669"/>
    <property type="project" value="InterPro"/>
</dbReference>
<dbReference type="InterPro" id="IPR023471">
    <property type="entry name" value="CtaG/Cox11_dom_sf"/>
</dbReference>
<accession>A0A370GKH9</accession>
<evidence type="ECO:0000256" key="10">
    <source>
        <dbReference type="SAM" id="Phobius"/>
    </source>
</evidence>
<proteinExistence type="inferred from homology"/>
<dbReference type="PANTHER" id="PTHR21320">
    <property type="entry name" value="CYTOCHROME C OXIDASE ASSEMBLY PROTEIN COX11-RELATED"/>
    <property type="match status" value="1"/>
</dbReference>
<keyword evidence="12" id="KW-1185">Reference proteome</keyword>
<dbReference type="SUPFAM" id="SSF110111">
    <property type="entry name" value="Ctag/Cox11"/>
    <property type="match status" value="1"/>
</dbReference>
<evidence type="ECO:0000256" key="4">
    <source>
        <dbReference type="ARBA" id="ARBA00015384"/>
    </source>
</evidence>
<evidence type="ECO:0000256" key="2">
    <source>
        <dbReference type="ARBA" id="ARBA00004382"/>
    </source>
</evidence>
<reference evidence="11 12" key="1">
    <citation type="submission" date="2018-07" db="EMBL/GenBank/DDBJ databases">
        <title>Genomic Encyclopedia of Type Strains, Phase IV (KMG-IV): sequencing the most valuable type-strain genomes for metagenomic binning, comparative biology and taxonomic classification.</title>
        <authorList>
            <person name="Goeker M."/>
        </authorList>
    </citation>
    <scope>NUCLEOTIDE SEQUENCE [LARGE SCALE GENOMIC DNA]</scope>
    <source>
        <strain evidence="11 12">DSM 16500</strain>
    </source>
</reference>
<dbReference type="OrthoDB" id="9804841at2"/>
<keyword evidence="6" id="KW-0735">Signal-anchor</keyword>
<dbReference type="GO" id="GO:0005886">
    <property type="term" value="C:plasma membrane"/>
    <property type="evidence" value="ECO:0007669"/>
    <property type="project" value="UniProtKB-SubCell"/>
</dbReference>
<comment type="subcellular location">
    <subcellularLocation>
        <location evidence="2">Cell inner membrane</location>
        <topology evidence="2">Single-pass type II membrane protein</topology>
        <orientation evidence="2">Periplasmic side</orientation>
    </subcellularLocation>
</comment>
<dbReference type="InterPro" id="IPR007533">
    <property type="entry name" value="Cyt_c_oxidase_assmbl_CtaG"/>
</dbReference>
<dbReference type="Proteomes" id="UP000254720">
    <property type="component" value="Unassembled WGS sequence"/>
</dbReference>
<evidence type="ECO:0000256" key="8">
    <source>
        <dbReference type="ARBA" id="ARBA00023008"/>
    </source>
</evidence>
<dbReference type="NCBIfam" id="NF003465">
    <property type="entry name" value="PRK05089.1"/>
    <property type="match status" value="1"/>
</dbReference>